<dbReference type="NCBIfam" id="TIGR03516">
    <property type="entry name" value="ppisom_GldI"/>
    <property type="match status" value="1"/>
</dbReference>
<dbReference type="AlphaFoldDB" id="A0A9W6B8N8"/>
<dbReference type="InterPro" id="IPR046357">
    <property type="entry name" value="PPIase_dom_sf"/>
</dbReference>
<dbReference type="EMBL" id="BRVP01000025">
    <property type="protein sequence ID" value="GLB53835.1"/>
    <property type="molecule type" value="Genomic_DNA"/>
</dbReference>
<evidence type="ECO:0000256" key="2">
    <source>
        <dbReference type="ARBA" id="ARBA00023110"/>
    </source>
</evidence>
<protein>
    <recommendedName>
        <fullName evidence="4">Peptidyl-prolyl cis-trans isomerase</fullName>
        <ecNumber evidence="4">5.2.1.8</ecNumber>
    </recommendedName>
</protein>
<proteinExistence type="inferred from homology"/>
<sequence>MKKYILIIGILSFLVSCSEPEPRKPVTSKTGTFFKESVKRNKLILEKEENYIQQLIKADSLNNYIPSKDGFWYTYGTKDSLSSNKPVEDDLVTLTYNIKSLNNQNIYSFDAIGTVTYKVDKQENLFFGLRKAVKLLHKGEEATFYFPSSLAYGYIGDHKRIGVNIPLKSTLKIIDIEKSNDSITTNN</sequence>
<keyword evidence="3 4" id="KW-0413">Isomerase</keyword>
<comment type="caution">
    <text evidence="6">The sequence shown here is derived from an EMBL/GenBank/DDBJ whole genome shotgun (WGS) entry which is preliminary data.</text>
</comment>
<evidence type="ECO:0000313" key="7">
    <source>
        <dbReference type="Proteomes" id="UP001143545"/>
    </source>
</evidence>
<comment type="similarity">
    <text evidence="4">Belongs to the FKBP-type PPIase family.</text>
</comment>
<dbReference type="GO" id="GO:0003755">
    <property type="term" value="F:peptidyl-prolyl cis-trans isomerase activity"/>
    <property type="evidence" value="ECO:0007669"/>
    <property type="project" value="UniProtKB-UniRule"/>
</dbReference>
<evidence type="ECO:0000259" key="5">
    <source>
        <dbReference type="PROSITE" id="PS50059"/>
    </source>
</evidence>
<keyword evidence="7" id="KW-1185">Reference proteome</keyword>
<dbReference type="RefSeq" id="WP_281756081.1">
    <property type="nucleotide sequence ID" value="NZ_BRVP01000025.1"/>
</dbReference>
<organism evidence="6 7">
    <name type="scientific">Neptunitalea chrysea</name>
    <dbReference type="NCBI Taxonomy" id="1647581"/>
    <lineage>
        <taxon>Bacteria</taxon>
        <taxon>Pseudomonadati</taxon>
        <taxon>Bacteroidota</taxon>
        <taxon>Flavobacteriia</taxon>
        <taxon>Flavobacteriales</taxon>
        <taxon>Flavobacteriaceae</taxon>
        <taxon>Neptunitalea</taxon>
    </lineage>
</organism>
<dbReference type="Gene3D" id="3.10.50.40">
    <property type="match status" value="1"/>
</dbReference>
<dbReference type="PROSITE" id="PS50059">
    <property type="entry name" value="FKBP_PPIASE"/>
    <property type="match status" value="1"/>
</dbReference>
<evidence type="ECO:0000256" key="1">
    <source>
        <dbReference type="ARBA" id="ARBA00000971"/>
    </source>
</evidence>
<name>A0A9W6B8N8_9FLAO</name>
<accession>A0A9W6B8N8</accession>
<evidence type="ECO:0000256" key="4">
    <source>
        <dbReference type="RuleBase" id="RU003915"/>
    </source>
</evidence>
<dbReference type="SUPFAM" id="SSF54534">
    <property type="entry name" value="FKBP-like"/>
    <property type="match status" value="1"/>
</dbReference>
<dbReference type="InterPro" id="IPR001179">
    <property type="entry name" value="PPIase_FKBP_dom"/>
</dbReference>
<gene>
    <name evidence="6" type="ORF">NBRC110019_28760</name>
</gene>
<evidence type="ECO:0000256" key="3">
    <source>
        <dbReference type="PROSITE-ProRule" id="PRU00277"/>
    </source>
</evidence>
<dbReference type="Proteomes" id="UP001143545">
    <property type="component" value="Unassembled WGS sequence"/>
</dbReference>
<feature type="domain" description="PPIase FKBP-type" evidence="5">
    <location>
        <begin position="89"/>
        <end position="177"/>
    </location>
</feature>
<dbReference type="InterPro" id="IPR019869">
    <property type="entry name" value="Motility-assoc_PPIase_GldI"/>
</dbReference>
<keyword evidence="2 3" id="KW-0697">Rotamase</keyword>
<comment type="catalytic activity">
    <reaction evidence="1 3 4">
        <text>[protein]-peptidylproline (omega=180) = [protein]-peptidylproline (omega=0)</text>
        <dbReference type="Rhea" id="RHEA:16237"/>
        <dbReference type="Rhea" id="RHEA-COMP:10747"/>
        <dbReference type="Rhea" id="RHEA-COMP:10748"/>
        <dbReference type="ChEBI" id="CHEBI:83833"/>
        <dbReference type="ChEBI" id="CHEBI:83834"/>
        <dbReference type="EC" id="5.2.1.8"/>
    </reaction>
</comment>
<dbReference type="PROSITE" id="PS51257">
    <property type="entry name" value="PROKAR_LIPOPROTEIN"/>
    <property type="match status" value="1"/>
</dbReference>
<reference evidence="6" key="1">
    <citation type="submission" date="2022-07" db="EMBL/GenBank/DDBJ databases">
        <title>Taxonomy of Novel Oxalotrophic and Methylotrophic Bacteria.</title>
        <authorList>
            <person name="Sahin N."/>
            <person name="Tani A."/>
        </authorList>
    </citation>
    <scope>NUCLEOTIDE SEQUENCE</scope>
    <source>
        <strain evidence="6">AM327</strain>
    </source>
</reference>
<evidence type="ECO:0000313" key="6">
    <source>
        <dbReference type="EMBL" id="GLB53835.1"/>
    </source>
</evidence>
<dbReference type="EC" id="5.2.1.8" evidence="4"/>
<dbReference type="Pfam" id="PF00254">
    <property type="entry name" value="FKBP_C"/>
    <property type="match status" value="1"/>
</dbReference>